<sequence length="280" mass="32551">MSTIQDFENESDDYRESEDEDFNPNEGANDLSDEEDIKEVKKLDQLYTKYQGRGGVIKTRAQRLRETQNTDKVAKPDSQPIVGKSSIDIDALWGEMNKPNQPKENKKCTDNDKDLDPKVSQPIDENLKKDIPDESNCDKSEKEPSNSRSQALQEEYIEIKRTFKFAGEVKTETKRVLKSSAEGQHFLNQQKEQQKQKSQGRAPVKRKMSLEEEYNMNKTKKINTLEKSRLDWLGFVDKEDIRDDLTKHNKAGYLDRQGFLNSVDQKLENDIRRQRTKSLQ</sequence>
<comment type="caution">
    <text evidence="6">The sequence shown here is derived from an EMBL/GenBank/DDBJ whole genome shotgun (WGS) entry which is preliminary data.</text>
</comment>
<dbReference type="AlphaFoldDB" id="A0AAV5RIZ3"/>
<comment type="function">
    <text evidence="3">Component of the SWR1 complex which mediates the ATP-dependent exchange of histone H2A for the H2A variant HZT1 leading to transcriptional regulation of selected genes by chromatin remodeling. Involved in chromosome stability.</text>
</comment>
<dbReference type="Pfam" id="PF07572">
    <property type="entry name" value="BCNT"/>
    <property type="match status" value="1"/>
</dbReference>
<dbReference type="GO" id="GO:0000812">
    <property type="term" value="C:Swr1 complex"/>
    <property type="evidence" value="ECO:0007669"/>
    <property type="project" value="TreeGrafter"/>
</dbReference>
<accession>A0AAV5RIZ3</accession>
<evidence type="ECO:0000259" key="5">
    <source>
        <dbReference type="PROSITE" id="PS51279"/>
    </source>
</evidence>
<dbReference type="PROSITE" id="PS51279">
    <property type="entry name" value="BCNT_C"/>
    <property type="match status" value="1"/>
</dbReference>
<keyword evidence="7" id="KW-1185">Reference proteome</keyword>
<evidence type="ECO:0000256" key="4">
    <source>
        <dbReference type="SAM" id="MobiDB-lite"/>
    </source>
</evidence>
<dbReference type="EMBL" id="BTGC01000005">
    <property type="protein sequence ID" value="GMM51438.1"/>
    <property type="molecule type" value="Genomic_DNA"/>
</dbReference>
<dbReference type="Proteomes" id="UP001362899">
    <property type="component" value="Unassembled WGS sequence"/>
</dbReference>
<reference evidence="6 7" key="1">
    <citation type="journal article" date="2023" name="Elife">
        <title>Identification of key yeast species and microbe-microbe interactions impacting larval growth of Drosophila in the wild.</title>
        <authorList>
            <person name="Mure A."/>
            <person name="Sugiura Y."/>
            <person name="Maeda R."/>
            <person name="Honda K."/>
            <person name="Sakurai N."/>
            <person name="Takahashi Y."/>
            <person name="Watada M."/>
            <person name="Katoh T."/>
            <person name="Gotoh A."/>
            <person name="Gotoh Y."/>
            <person name="Taniguchi I."/>
            <person name="Nakamura K."/>
            <person name="Hayashi T."/>
            <person name="Katayama T."/>
            <person name="Uemura T."/>
            <person name="Hattori Y."/>
        </authorList>
    </citation>
    <scope>NUCLEOTIDE SEQUENCE [LARGE SCALE GENOMIC DNA]</scope>
    <source>
        <strain evidence="6 7">SB-73</strain>
    </source>
</reference>
<protein>
    <recommendedName>
        <fullName evidence="2">SWR1-complex protein 5</fullName>
    </recommendedName>
</protein>
<evidence type="ECO:0000256" key="1">
    <source>
        <dbReference type="ARBA" id="ARBA00010465"/>
    </source>
</evidence>
<evidence type="ECO:0000313" key="7">
    <source>
        <dbReference type="Proteomes" id="UP001362899"/>
    </source>
</evidence>
<feature type="compositionally biased region" description="Basic and acidic residues" evidence="4">
    <location>
        <begin position="125"/>
        <end position="145"/>
    </location>
</feature>
<comment type="similarity">
    <text evidence="1">Belongs to the SWC5 family.</text>
</comment>
<feature type="compositionally biased region" description="Basic and acidic residues" evidence="4">
    <location>
        <begin position="63"/>
        <end position="75"/>
    </location>
</feature>
<feature type="compositionally biased region" description="Acidic residues" evidence="4">
    <location>
        <begin position="7"/>
        <end position="23"/>
    </location>
</feature>
<evidence type="ECO:0000256" key="2">
    <source>
        <dbReference type="ARBA" id="ARBA00019138"/>
    </source>
</evidence>
<feature type="compositionally biased region" description="Basic and acidic residues" evidence="4">
    <location>
        <begin position="101"/>
        <end position="117"/>
    </location>
</feature>
<feature type="region of interest" description="Disordered" evidence="4">
    <location>
        <begin position="51"/>
        <end position="153"/>
    </location>
</feature>
<dbReference type="InterPro" id="IPR027124">
    <property type="entry name" value="Swc5/CFDP1/2"/>
</dbReference>
<feature type="region of interest" description="Disordered" evidence="4">
    <location>
        <begin position="1"/>
        <end position="36"/>
    </location>
</feature>
<organism evidence="6 7">
    <name type="scientific">Starmerella bacillaris</name>
    <name type="common">Yeast</name>
    <name type="synonym">Candida zemplinina</name>
    <dbReference type="NCBI Taxonomy" id="1247836"/>
    <lineage>
        <taxon>Eukaryota</taxon>
        <taxon>Fungi</taxon>
        <taxon>Dikarya</taxon>
        <taxon>Ascomycota</taxon>
        <taxon>Saccharomycotina</taxon>
        <taxon>Dipodascomycetes</taxon>
        <taxon>Dipodascales</taxon>
        <taxon>Trichomonascaceae</taxon>
        <taxon>Starmerella</taxon>
    </lineage>
</organism>
<feature type="region of interest" description="Disordered" evidence="4">
    <location>
        <begin position="180"/>
        <end position="209"/>
    </location>
</feature>
<proteinExistence type="inferred from homology"/>
<dbReference type="PANTHER" id="PTHR48407">
    <property type="entry name" value="CRANIOFACIAL DEVELOPMENT PROTEIN 1"/>
    <property type="match status" value="1"/>
</dbReference>
<dbReference type="InterPro" id="IPR011421">
    <property type="entry name" value="BCNT-C"/>
</dbReference>
<name>A0AAV5RIZ3_STABA</name>
<gene>
    <name evidence="6" type="ORF">DASB73_023960</name>
</gene>
<feature type="domain" description="BCNT-C" evidence="5">
    <location>
        <begin position="204"/>
        <end position="280"/>
    </location>
</feature>
<dbReference type="PANTHER" id="PTHR48407:SF1">
    <property type="entry name" value="CRANIOFACIAL DEVELOPMENT PROTEIN 1"/>
    <property type="match status" value="1"/>
</dbReference>
<evidence type="ECO:0000313" key="6">
    <source>
        <dbReference type="EMBL" id="GMM51438.1"/>
    </source>
</evidence>
<evidence type="ECO:0000256" key="3">
    <source>
        <dbReference type="ARBA" id="ARBA00025222"/>
    </source>
</evidence>